<dbReference type="PANTHER" id="PTHR13789">
    <property type="entry name" value="MONOOXYGENASE"/>
    <property type="match status" value="1"/>
</dbReference>
<dbReference type="InterPro" id="IPR002938">
    <property type="entry name" value="FAD-bd"/>
</dbReference>
<evidence type="ECO:0000259" key="6">
    <source>
        <dbReference type="Pfam" id="PF01494"/>
    </source>
</evidence>
<dbReference type="InterPro" id="IPR036188">
    <property type="entry name" value="FAD/NAD-bd_sf"/>
</dbReference>
<keyword evidence="2" id="KW-0285">Flavoprotein</keyword>
<proteinExistence type="predicted"/>
<keyword evidence="5 7" id="KW-0503">Monooxygenase</keyword>
<dbReference type="EMBL" id="JAESVP010000003">
    <property type="protein sequence ID" value="MBL4927660.1"/>
    <property type="molecule type" value="Genomic_DNA"/>
</dbReference>
<keyword evidence="3" id="KW-0274">FAD</keyword>
<keyword evidence="4" id="KW-0560">Oxidoreductase</keyword>
<evidence type="ECO:0000256" key="1">
    <source>
        <dbReference type="ARBA" id="ARBA00001974"/>
    </source>
</evidence>
<evidence type="ECO:0000313" key="8">
    <source>
        <dbReference type="Proteomes" id="UP000619033"/>
    </source>
</evidence>
<dbReference type="InterPro" id="IPR050493">
    <property type="entry name" value="FAD-dep_Monooxygenase_BioMet"/>
</dbReference>
<sequence length="392" mass="41998">MTSLKIGIVGAGIGGLAAASLLAQDGHHVTLTERFDQPRPLGSGLVVQPVGMAVLERIGAATAARQLGQPIGRMLGHSGQRVVLDVRYRPTAPGLAMHRAALFQVLWDRVQAAGITMATGAAVTGTAPQPSGRMIWRKGAADLGPFDLVIDASGAGSSLSPLQSRALPFGAVWGQVPWPAAAALPMDRLTQRYQGAHRMAGVMPIGCLPGDPTPRAAVFWSQPRAELDSWPQTRIEPWKAEVAAFWPEIAPFLQGVTCAEDLTPARYGHGTLARPYADRLVHIGDAAHRASPQLGQGANMALLDAMALTLALQRLPVDQALPTYARMRRWHLTTYQMMSALFTPMYQSQSRLLPMIRDHMLAPLSGLPGFRNILTALVSGDLLPPIASTRWP</sequence>
<dbReference type="Gene3D" id="3.30.9.10">
    <property type="entry name" value="D-Amino Acid Oxidase, subunit A, domain 2"/>
    <property type="match status" value="1"/>
</dbReference>
<gene>
    <name evidence="7" type="ORF">JI744_06025</name>
</gene>
<dbReference type="Gene3D" id="3.50.50.60">
    <property type="entry name" value="FAD/NAD(P)-binding domain"/>
    <property type="match status" value="1"/>
</dbReference>
<comment type="cofactor">
    <cofactor evidence="1">
        <name>FAD</name>
        <dbReference type="ChEBI" id="CHEBI:57692"/>
    </cofactor>
</comment>
<dbReference type="GO" id="GO:0071949">
    <property type="term" value="F:FAD binding"/>
    <property type="evidence" value="ECO:0007669"/>
    <property type="project" value="InterPro"/>
</dbReference>
<dbReference type="Proteomes" id="UP000619033">
    <property type="component" value="Unassembled WGS sequence"/>
</dbReference>
<evidence type="ECO:0000256" key="2">
    <source>
        <dbReference type="ARBA" id="ARBA00022630"/>
    </source>
</evidence>
<evidence type="ECO:0000313" key="7">
    <source>
        <dbReference type="EMBL" id="MBL4927660.1"/>
    </source>
</evidence>
<evidence type="ECO:0000256" key="5">
    <source>
        <dbReference type="ARBA" id="ARBA00023033"/>
    </source>
</evidence>
<reference evidence="7" key="1">
    <citation type="submission" date="2021-01" db="EMBL/GenBank/DDBJ databases">
        <title>Genome seq and assembly of Tabrizicola sp. KVB23.</title>
        <authorList>
            <person name="Chhetri G."/>
        </authorList>
    </citation>
    <scope>NUCLEOTIDE SEQUENCE</scope>
    <source>
        <strain evidence="7">KVB23</strain>
    </source>
</reference>
<dbReference type="Pfam" id="PF01494">
    <property type="entry name" value="FAD_binding_3"/>
    <property type="match status" value="1"/>
</dbReference>
<protein>
    <submittedName>
        <fullName evidence="7">FAD-dependent monooxygenase</fullName>
    </submittedName>
</protein>
<dbReference type="RefSeq" id="WP_202658814.1">
    <property type="nucleotide sequence ID" value="NZ_JAESVP010000003.1"/>
</dbReference>
<evidence type="ECO:0000256" key="4">
    <source>
        <dbReference type="ARBA" id="ARBA00023002"/>
    </source>
</evidence>
<dbReference type="SUPFAM" id="SSF51905">
    <property type="entry name" value="FAD/NAD(P)-binding domain"/>
    <property type="match status" value="1"/>
</dbReference>
<dbReference type="PRINTS" id="PR00420">
    <property type="entry name" value="RNGMNOXGNASE"/>
</dbReference>
<dbReference type="AlphaFoldDB" id="A0A8J7MMN5"/>
<dbReference type="GO" id="GO:0004497">
    <property type="term" value="F:monooxygenase activity"/>
    <property type="evidence" value="ECO:0007669"/>
    <property type="project" value="UniProtKB-KW"/>
</dbReference>
<organism evidence="7 8">
    <name type="scientific">Fuscibacter oryzae</name>
    <dbReference type="NCBI Taxonomy" id="2803939"/>
    <lineage>
        <taxon>Bacteria</taxon>
        <taxon>Pseudomonadati</taxon>
        <taxon>Pseudomonadota</taxon>
        <taxon>Alphaproteobacteria</taxon>
        <taxon>Rhodobacterales</taxon>
        <taxon>Paracoccaceae</taxon>
        <taxon>Fuscibacter</taxon>
    </lineage>
</organism>
<comment type="caution">
    <text evidence="7">The sequence shown here is derived from an EMBL/GenBank/DDBJ whole genome shotgun (WGS) entry which is preliminary data.</text>
</comment>
<accession>A0A8J7MMN5</accession>
<evidence type="ECO:0000256" key="3">
    <source>
        <dbReference type="ARBA" id="ARBA00022827"/>
    </source>
</evidence>
<keyword evidence="8" id="KW-1185">Reference proteome</keyword>
<dbReference type="PANTHER" id="PTHR13789:SF318">
    <property type="entry name" value="GERANYLGERANYL DIPHOSPHATE REDUCTASE"/>
    <property type="match status" value="1"/>
</dbReference>
<name>A0A8J7MMN5_9RHOB</name>
<feature type="domain" description="FAD-binding" evidence="6">
    <location>
        <begin position="5"/>
        <end position="315"/>
    </location>
</feature>